<protein>
    <submittedName>
        <fullName evidence="1">Uncharacterized protein</fullName>
    </submittedName>
</protein>
<dbReference type="EMBL" id="GBXM01102022">
    <property type="protein sequence ID" value="JAH06555.1"/>
    <property type="molecule type" value="Transcribed_RNA"/>
</dbReference>
<name>A0A0E9PR41_ANGAN</name>
<reference evidence="1" key="2">
    <citation type="journal article" date="2015" name="Fish Shellfish Immunol.">
        <title>Early steps in the European eel (Anguilla anguilla)-Vibrio vulnificus interaction in the gills: Role of the RtxA13 toxin.</title>
        <authorList>
            <person name="Callol A."/>
            <person name="Pajuelo D."/>
            <person name="Ebbesson L."/>
            <person name="Teles M."/>
            <person name="MacKenzie S."/>
            <person name="Amaro C."/>
        </authorList>
    </citation>
    <scope>NUCLEOTIDE SEQUENCE</scope>
</reference>
<evidence type="ECO:0000313" key="1">
    <source>
        <dbReference type="EMBL" id="JAH06555.1"/>
    </source>
</evidence>
<dbReference type="AlphaFoldDB" id="A0A0E9PR41"/>
<reference evidence="1" key="1">
    <citation type="submission" date="2014-11" db="EMBL/GenBank/DDBJ databases">
        <authorList>
            <person name="Amaro Gonzalez C."/>
        </authorList>
    </citation>
    <scope>NUCLEOTIDE SEQUENCE</scope>
</reference>
<accession>A0A0E9PR41</accession>
<sequence>MHVLKTHLYMNTSSYLHWASLKLLYYGLISEAPLDLRTNLTTVGRCVESMGTADLAHGTITSMQC</sequence>
<organism evidence="1">
    <name type="scientific">Anguilla anguilla</name>
    <name type="common">European freshwater eel</name>
    <name type="synonym">Muraena anguilla</name>
    <dbReference type="NCBI Taxonomy" id="7936"/>
    <lineage>
        <taxon>Eukaryota</taxon>
        <taxon>Metazoa</taxon>
        <taxon>Chordata</taxon>
        <taxon>Craniata</taxon>
        <taxon>Vertebrata</taxon>
        <taxon>Euteleostomi</taxon>
        <taxon>Actinopterygii</taxon>
        <taxon>Neopterygii</taxon>
        <taxon>Teleostei</taxon>
        <taxon>Anguilliformes</taxon>
        <taxon>Anguillidae</taxon>
        <taxon>Anguilla</taxon>
    </lineage>
</organism>
<proteinExistence type="predicted"/>